<evidence type="ECO:0000259" key="3">
    <source>
        <dbReference type="SMART" id="SM00993"/>
    </source>
</evidence>
<feature type="compositionally biased region" description="Acidic residues" evidence="2">
    <location>
        <begin position="160"/>
        <end position="182"/>
    </location>
</feature>
<comment type="caution">
    <text evidence="4">The sequence shown here is derived from an EMBL/GenBank/DDBJ whole genome shotgun (WGS) entry which is preliminary data.</text>
</comment>
<dbReference type="InterPro" id="IPR013272">
    <property type="entry name" value="Vps72/YL1_C"/>
</dbReference>
<dbReference type="Pfam" id="PF05764">
    <property type="entry name" value="YL1"/>
    <property type="match status" value="1"/>
</dbReference>
<feature type="compositionally biased region" description="Basic residues" evidence="2">
    <location>
        <begin position="619"/>
        <end position="629"/>
    </location>
</feature>
<dbReference type="EMBL" id="JABELV010000003">
    <property type="protein sequence ID" value="KAG7575456.1"/>
    <property type="molecule type" value="Genomic_DNA"/>
</dbReference>
<protein>
    <recommendedName>
        <fullName evidence="3">Vps72/YL1 C-terminal domain-containing protein</fullName>
    </recommendedName>
</protein>
<dbReference type="Pfam" id="PF08265">
    <property type="entry name" value="YL1_C"/>
    <property type="match status" value="1"/>
</dbReference>
<comment type="similarity">
    <text evidence="1">Belongs to the VPS72/YL1 family.</text>
</comment>
<dbReference type="InterPro" id="IPR046757">
    <property type="entry name" value="YL1_N"/>
</dbReference>
<dbReference type="SMART" id="SM00993">
    <property type="entry name" value="YL1_C"/>
    <property type="match status" value="1"/>
</dbReference>
<evidence type="ECO:0000256" key="2">
    <source>
        <dbReference type="SAM" id="MobiDB-lite"/>
    </source>
</evidence>
<dbReference type="OrthoDB" id="78296at2759"/>
<feature type="compositionally biased region" description="Basic residues" evidence="2">
    <location>
        <begin position="231"/>
        <end position="244"/>
    </location>
</feature>
<accession>A0A8K0JTI3</accession>
<dbReference type="Proteomes" id="UP000812966">
    <property type="component" value="Unassembled WGS sequence"/>
</dbReference>
<keyword evidence="5" id="KW-1185">Reference proteome</keyword>
<dbReference type="PANTHER" id="PTHR13275:SF4">
    <property type="entry name" value="VACUOLAR PROTEIN SORTING-ASSOCIATED PROTEIN 72 HOMOLOG"/>
    <property type="match status" value="1"/>
</dbReference>
<dbReference type="PANTHER" id="PTHR13275">
    <property type="entry name" value="YL-1 PROTEIN TRANSCRIPTION FACTOR-LIKE 1"/>
    <property type="match status" value="1"/>
</dbReference>
<reference evidence="4" key="1">
    <citation type="submission" date="2020-04" db="EMBL/GenBank/DDBJ databases">
        <title>Analysis of mating type loci in Filobasidium floriforme.</title>
        <authorList>
            <person name="Nowrousian M."/>
        </authorList>
    </citation>
    <scope>NUCLEOTIDE SEQUENCE</scope>
    <source>
        <strain evidence="4">CBS 6242</strain>
    </source>
</reference>
<feature type="compositionally biased region" description="Acidic residues" evidence="2">
    <location>
        <begin position="57"/>
        <end position="73"/>
    </location>
</feature>
<gene>
    <name evidence="4" type="ORF">FFLO_00275</name>
</gene>
<dbReference type="GO" id="GO:0005634">
    <property type="term" value="C:nucleus"/>
    <property type="evidence" value="ECO:0007669"/>
    <property type="project" value="TreeGrafter"/>
</dbReference>
<evidence type="ECO:0000256" key="1">
    <source>
        <dbReference type="ARBA" id="ARBA00006832"/>
    </source>
</evidence>
<name>A0A8K0JTI3_9TREE</name>
<evidence type="ECO:0000313" key="5">
    <source>
        <dbReference type="Proteomes" id="UP000812966"/>
    </source>
</evidence>
<feature type="compositionally biased region" description="Polar residues" evidence="2">
    <location>
        <begin position="586"/>
        <end position="596"/>
    </location>
</feature>
<feature type="domain" description="Vps72/YL1 C-terminal" evidence="3">
    <location>
        <begin position="472"/>
        <end position="501"/>
    </location>
</feature>
<feature type="region of interest" description="Disordered" evidence="2">
    <location>
        <begin position="57"/>
        <end position="249"/>
    </location>
</feature>
<feature type="compositionally biased region" description="Basic and acidic residues" evidence="2">
    <location>
        <begin position="215"/>
        <end position="230"/>
    </location>
</feature>
<evidence type="ECO:0000313" key="4">
    <source>
        <dbReference type="EMBL" id="KAG7575456.1"/>
    </source>
</evidence>
<dbReference type="AlphaFoldDB" id="A0A8K0JTI3"/>
<feature type="compositionally biased region" description="Acidic residues" evidence="2">
    <location>
        <begin position="126"/>
        <end position="140"/>
    </location>
</feature>
<feature type="region of interest" description="Disordered" evidence="2">
    <location>
        <begin position="586"/>
        <end position="629"/>
    </location>
</feature>
<feature type="compositionally biased region" description="Basic and acidic residues" evidence="2">
    <location>
        <begin position="76"/>
        <end position="91"/>
    </location>
</feature>
<proteinExistence type="inferred from homology"/>
<organism evidence="4 5">
    <name type="scientific">Filobasidium floriforme</name>
    <dbReference type="NCBI Taxonomy" id="5210"/>
    <lineage>
        <taxon>Eukaryota</taxon>
        <taxon>Fungi</taxon>
        <taxon>Dikarya</taxon>
        <taxon>Basidiomycota</taxon>
        <taxon>Agaricomycotina</taxon>
        <taxon>Tremellomycetes</taxon>
        <taxon>Filobasidiales</taxon>
        <taxon>Filobasidiaceae</taxon>
        <taxon>Filobasidium</taxon>
    </lineage>
</organism>
<sequence length="629" mass="69949">MSAEDSLVLGRAKRSTAGNRLRALLDKAHTLNAEEGFEEVEDDNDFEDNLEQKDVFDDDFASTDDEAVADELDPTTLEKRLRREERTQNQKEKRKGKGYHDPLAYLKKGPKKKKVAGGLRTTGEPDLVEVTEDIVDDDGNKEERDAKRRRVTIVAPSEQAEQDQDQDSSGEEGEEDGDEVEETAWKISRGRRGGLGRKTAQGEVRRSALRASTRNLRDEVDERAQEELARRAVHPLRGPRKPHPNRQLTQADLIALALEREEENRESLKDWLKKEEERRLKSKEKRKVVEGPRIRWISRVEGVEVVEVDGEAQAGLAEKQEGDTIEVASKPSGSVAAGLPQGDMIEVIKPSSNQEARPPVPPASLAGVPIEVTPAVLPVASSSSPSIIPPGAANAQKNENLPESSDHAIPAETTGVSPENRQAGPFTRNYLVLEEIRGGLKAEMDVILGDHIDWTRVPVVSTRNRFQTRRKPICPLTGRMASYRHPATHIPYASKNAYRAIENVLQGAYRWSSDHDAFLDFEGTRDDLGHVEVADGLMDEVEGWAQACFQGRKEALEEVELIDDHRNGGTDDPPRADDPMDIVEVQDTSDQVTAKTVESVVKQENELSKSKKTTTSTVSKRKPPARKMQ</sequence>